<evidence type="ECO:0000256" key="3">
    <source>
        <dbReference type="ARBA" id="ARBA00018111"/>
    </source>
</evidence>
<comment type="similarity">
    <text evidence="2">Belongs to the RecX family.</text>
</comment>
<gene>
    <name evidence="9" type="ORF">RHSIM_Rhsim04G0010100</name>
</gene>
<evidence type="ECO:0000259" key="8">
    <source>
        <dbReference type="Pfam" id="PF21982"/>
    </source>
</evidence>
<evidence type="ECO:0000256" key="4">
    <source>
        <dbReference type="ARBA" id="ARBA00022490"/>
    </source>
</evidence>
<feature type="compositionally biased region" description="Polar residues" evidence="5">
    <location>
        <begin position="213"/>
        <end position="233"/>
    </location>
</feature>
<dbReference type="Pfam" id="PF02631">
    <property type="entry name" value="RecX_HTH2"/>
    <property type="match status" value="1"/>
</dbReference>
<dbReference type="Gene3D" id="1.10.10.10">
    <property type="entry name" value="Winged helix-like DNA-binding domain superfamily/Winged helix DNA-binding domain"/>
    <property type="match status" value="3"/>
</dbReference>
<sequence length="491" mass="55214">MATFGGNFLCRTSLGLQGRVLLIPWMKKSSGIRFSIGKANSSSFPVKYIPKKIRSTEKLQTSSTTMKGPKDEVIMNGFEGNELSLEVPNERKSSQTEKRQTSSTTIRGPKNKISSDGLDENELRFEVSNGGKSSQRSFVLDMKSQNQTQIRTPVLYFTPDVNQEVGELKSWSTEKLQTSSTTMKGPKDEVIIKGFEGNELSLEVPNERKGSQTEKLPTSSTTIKGPKNKISTNGLDENELRFEVSNGGKSSQRSFVLDKKSQNQNQIQTPIHYSTPDVNQEVGEGIDFDKGLLETECMEEREEVVEELDMNLHTQDVLQVGKTEQDAENLAIELLAMRAYTAVELRKKLLGKRFPLDTVDAVILDFQTRGLINDGLFAETFCQSRWSSSSWGPRRIKQALLQKGVREADAEKAINYVFKDSNSDGEEESTHGLSKTSIDKLLAQASKQWLRGRDATKETRKTRIIRWLQYRGFNWGVVNFIVKKLESQCPP</sequence>
<protein>
    <recommendedName>
        <fullName evidence="3">Regulatory protein RecX</fullName>
    </recommendedName>
</protein>
<evidence type="ECO:0000259" key="6">
    <source>
        <dbReference type="Pfam" id="PF02631"/>
    </source>
</evidence>
<feature type="domain" description="RecX second three-helical" evidence="6">
    <location>
        <begin position="373"/>
        <end position="413"/>
    </location>
</feature>
<proteinExistence type="inferred from homology"/>
<dbReference type="Pfam" id="PF21982">
    <property type="entry name" value="RecX_HTH1"/>
    <property type="match status" value="1"/>
</dbReference>
<evidence type="ECO:0000256" key="1">
    <source>
        <dbReference type="ARBA" id="ARBA00004496"/>
    </source>
</evidence>
<dbReference type="GO" id="GO:0006282">
    <property type="term" value="P:regulation of DNA repair"/>
    <property type="evidence" value="ECO:0007669"/>
    <property type="project" value="InterPro"/>
</dbReference>
<dbReference type="PANTHER" id="PTHR33602:SF1">
    <property type="entry name" value="REGULATORY PROTEIN RECX FAMILY PROTEIN"/>
    <property type="match status" value="1"/>
</dbReference>
<dbReference type="HAMAP" id="MF_01114">
    <property type="entry name" value="RecX"/>
    <property type="match status" value="1"/>
</dbReference>
<comment type="caution">
    <text evidence="9">The sequence shown here is derived from an EMBL/GenBank/DDBJ whole genome shotgun (WGS) entry which is preliminary data.</text>
</comment>
<evidence type="ECO:0000313" key="9">
    <source>
        <dbReference type="EMBL" id="KAF7144742.1"/>
    </source>
</evidence>
<dbReference type="InterPro" id="IPR053924">
    <property type="entry name" value="RecX_HTH_2nd"/>
</dbReference>
<name>A0A834GZJ1_RHOSS</name>
<organism evidence="9 10">
    <name type="scientific">Rhododendron simsii</name>
    <name type="common">Sims's rhododendron</name>
    <dbReference type="NCBI Taxonomy" id="118357"/>
    <lineage>
        <taxon>Eukaryota</taxon>
        <taxon>Viridiplantae</taxon>
        <taxon>Streptophyta</taxon>
        <taxon>Embryophyta</taxon>
        <taxon>Tracheophyta</taxon>
        <taxon>Spermatophyta</taxon>
        <taxon>Magnoliopsida</taxon>
        <taxon>eudicotyledons</taxon>
        <taxon>Gunneridae</taxon>
        <taxon>Pentapetalae</taxon>
        <taxon>asterids</taxon>
        <taxon>Ericales</taxon>
        <taxon>Ericaceae</taxon>
        <taxon>Ericoideae</taxon>
        <taxon>Rhodoreae</taxon>
        <taxon>Rhododendron</taxon>
    </lineage>
</organism>
<dbReference type="OrthoDB" id="543346at2759"/>
<dbReference type="EMBL" id="WJXA01000004">
    <property type="protein sequence ID" value="KAF7144742.1"/>
    <property type="molecule type" value="Genomic_DNA"/>
</dbReference>
<dbReference type="GO" id="GO:0005737">
    <property type="term" value="C:cytoplasm"/>
    <property type="evidence" value="ECO:0007669"/>
    <property type="project" value="UniProtKB-SubCell"/>
</dbReference>
<evidence type="ECO:0000259" key="7">
    <source>
        <dbReference type="Pfam" id="PF21981"/>
    </source>
</evidence>
<dbReference type="Pfam" id="PF21981">
    <property type="entry name" value="RecX_HTH3"/>
    <property type="match status" value="1"/>
</dbReference>
<feature type="domain" description="RecX first three-helical" evidence="8">
    <location>
        <begin position="329"/>
        <end position="363"/>
    </location>
</feature>
<dbReference type="Proteomes" id="UP000626092">
    <property type="component" value="Unassembled WGS sequence"/>
</dbReference>
<keyword evidence="4" id="KW-0963">Cytoplasm</keyword>
<dbReference type="PANTHER" id="PTHR33602">
    <property type="entry name" value="REGULATORY PROTEIN RECX FAMILY PROTEIN"/>
    <property type="match status" value="1"/>
</dbReference>
<feature type="compositionally biased region" description="Basic and acidic residues" evidence="5">
    <location>
        <begin position="88"/>
        <end position="100"/>
    </location>
</feature>
<dbReference type="InterPro" id="IPR053926">
    <property type="entry name" value="RecX_HTH_1st"/>
</dbReference>
<evidence type="ECO:0000256" key="5">
    <source>
        <dbReference type="SAM" id="MobiDB-lite"/>
    </source>
</evidence>
<reference evidence="9" key="1">
    <citation type="submission" date="2019-11" db="EMBL/GenBank/DDBJ databases">
        <authorList>
            <person name="Liu Y."/>
            <person name="Hou J."/>
            <person name="Li T.-Q."/>
            <person name="Guan C.-H."/>
            <person name="Wu X."/>
            <person name="Wu H.-Z."/>
            <person name="Ling F."/>
            <person name="Zhang R."/>
            <person name="Shi X.-G."/>
            <person name="Ren J.-P."/>
            <person name="Chen E.-F."/>
            <person name="Sun J.-M."/>
        </authorList>
    </citation>
    <scope>NUCLEOTIDE SEQUENCE</scope>
    <source>
        <strain evidence="9">Adult_tree_wgs_1</strain>
        <tissue evidence="9">Leaves</tissue>
    </source>
</reference>
<comment type="subcellular location">
    <subcellularLocation>
        <location evidence="1">Cytoplasm</location>
    </subcellularLocation>
</comment>
<evidence type="ECO:0000256" key="2">
    <source>
        <dbReference type="ARBA" id="ARBA00009695"/>
    </source>
</evidence>
<feature type="region of interest" description="Disordered" evidence="5">
    <location>
        <begin position="205"/>
        <end position="233"/>
    </location>
</feature>
<dbReference type="InterPro" id="IPR003783">
    <property type="entry name" value="Regulatory_RecX"/>
</dbReference>
<feature type="region of interest" description="Disordered" evidence="5">
    <location>
        <begin position="84"/>
        <end position="119"/>
    </location>
</feature>
<feature type="domain" description="RecX third three-helical" evidence="7">
    <location>
        <begin position="439"/>
        <end position="480"/>
    </location>
</feature>
<keyword evidence="10" id="KW-1185">Reference proteome</keyword>
<accession>A0A834GZJ1</accession>
<dbReference type="InterPro" id="IPR053925">
    <property type="entry name" value="RecX_HTH_3rd"/>
</dbReference>
<dbReference type="AlphaFoldDB" id="A0A834GZJ1"/>
<dbReference type="InterPro" id="IPR036388">
    <property type="entry name" value="WH-like_DNA-bd_sf"/>
</dbReference>
<evidence type="ECO:0000313" key="10">
    <source>
        <dbReference type="Proteomes" id="UP000626092"/>
    </source>
</evidence>